<evidence type="ECO:0000256" key="2">
    <source>
        <dbReference type="ARBA" id="ARBA00022692"/>
    </source>
</evidence>
<reference evidence="7" key="1">
    <citation type="journal article" date="2002" name="Science">
        <title>The draft genome of Ciona intestinalis: insights into chordate and vertebrate origins.</title>
        <authorList>
            <person name="Dehal P."/>
            <person name="Satou Y."/>
            <person name="Campbell R.K."/>
            <person name="Chapman J."/>
            <person name="Degnan B."/>
            <person name="De Tomaso A."/>
            <person name="Davidson B."/>
            <person name="Di Gregorio A."/>
            <person name="Gelpke M."/>
            <person name="Goodstein D.M."/>
            <person name="Harafuji N."/>
            <person name="Hastings K.E."/>
            <person name="Ho I."/>
            <person name="Hotta K."/>
            <person name="Huang W."/>
            <person name="Kawashima T."/>
            <person name="Lemaire P."/>
            <person name="Martinez D."/>
            <person name="Meinertzhagen I.A."/>
            <person name="Necula S."/>
            <person name="Nonaka M."/>
            <person name="Putnam N."/>
            <person name="Rash S."/>
            <person name="Saiga H."/>
            <person name="Satake M."/>
            <person name="Terry A."/>
            <person name="Yamada L."/>
            <person name="Wang H.G."/>
            <person name="Awazu S."/>
            <person name="Azumi K."/>
            <person name="Boore J."/>
            <person name="Branno M."/>
            <person name="Chin-Bow S."/>
            <person name="DeSantis R."/>
            <person name="Doyle S."/>
            <person name="Francino P."/>
            <person name="Keys D.N."/>
            <person name="Haga S."/>
            <person name="Hayashi H."/>
            <person name="Hino K."/>
            <person name="Imai K.S."/>
            <person name="Inaba K."/>
            <person name="Kano S."/>
            <person name="Kobayashi K."/>
            <person name="Kobayashi M."/>
            <person name="Lee B.I."/>
            <person name="Makabe K.W."/>
            <person name="Manohar C."/>
            <person name="Matassi G."/>
            <person name="Medina M."/>
            <person name="Mochizuki Y."/>
            <person name="Mount S."/>
            <person name="Morishita T."/>
            <person name="Miura S."/>
            <person name="Nakayama A."/>
            <person name="Nishizaka S."/>
            <person name="Nomoto H."/>
            <person name="Ohta F."/>
            <person name="Oishi K."/>
            <person name="Rigoutsos I."/>
            <person name="Sano M."/>
            <person name="Sasaki A."/>
            <person name="Sasakura Y."/>
            <person name="Shoguchi E."/>
            <person name="Shin-i T."/>
            <person name="Spagnuolo A."/>
            <person name="Stainier D."/>
            <person name="Suzuki M.M."/>
            <person name="Tassy O."/>
            <person name="Takatori N."/>
            <person name="Tokuoka M."/>
            <person name="Yagi K."/>
            <person name="Yoshizaki F."/>
            <person name="Wada S."/>
            <person name="Zhang C."/>
            <person name="Hyatt P.D."/>
            <person name="Larimer F."/>
            <person name="Detter C."/>
            <person name="Doggett N."/>
            <person name="Glavina T."/>
            <person name="Hawkins T."/>
            <person name="Richardson P."/>
            <person name="Lucas S."/>
            <person name="Kohara Y."/>
            <person name="Levine M."/>
            <person name="Satoh N."/>
            <person name="Rokhsar D.S."/>
        </authorList>
    </citation>
    <scope>NUCLEOTIDE SEQUENCE [LARGE SCALE GENOMIC DNA]</scope>
</reference>
<dbReference type="InterPro" id="IPR050579">
    <property type="entry name" value="PMP-22/EMP/MP20-like"/>
</dbReference>
<keyword evidence="4 5" id="KW-0472">Membrane</keyword>
<dbReference type="Ensembl" id="ENSCINT00000027848.1">
    <property type="protein sequence ID" value="ENSCINP00000027602.1"/>
    <property type="gene ID" value="ENSCING00000015661.1"/>
</dbReference>
<evidence type="ECO:0000313" key="7">
    <source>
        <dbReference type="Proteomes" id="UP000008144"/>
    </source>
</evidence>
<gene>
    <name evidence="6" type="primary">LOC100186803</name>
</gene>
<evidence type="ECO:0000313" key="6">
    <source>
        <dbReference type="Ensembl" id="ENSCINP00000027602.1"/>
    </source>
</evidence>
<dbReference type="AlphaFoldDB" id="F6X545"/>
<name>F6X545_CIOIN</name>
<dbReference type="HOGENOM" id="CLU_1660091_0_0_1"/>
<proteinExistence type="predicted"/>
<dbReference type="InParanoid" id="F6X545"/>
<accession>A0A1W2WHZ9</accession>
<dbReference type="PANTHER" id="PTHR10671:SF108">
    <property type="entry name" value="CLAUDIN FAMILY PROTEIN-RELATED"/>
    <property type="match status" value="1"/>
</dbReference>
<feature type="transmembrane region" description="Helical" evidence="5">
    <location>
        <begin position="131"/>
        <end position="152"/>
    </location>
</feature>
<reference evidence="6" key="3">
    <citation type="submission" date="2025-09" db="UniProtKB">
        <authorList>
            <consortium name="Ensembl"/>
        </authorList>
    </citation>
    <scope>IDENTIFICATION</scope>
</reference>
<reference evidence="6" key="2">
    <citation type="submission" date="2025-08" db="UniProtKB">
        <authorList>
            <consortium name="Ensembl"/>
        </authorList>
    </citation>
    <scope>IDENTIFICATION</scope>
</reference>
<organism evidence="6 7">
    <name type="scientific">Ciona intestinalis</name>
    <name type="common">Transparent sea squirt</name>
    <name type="synonym">Ascidia intestinalis</name>
    <dbReference type="NCBI Taxonomy" id="7719"/>
    <lineage>
        <taxon>Eukaryota</taxon>
        <taxon>Metazoa</taxon>
        <taxon>Chordata</taxon>
        <taxon>Tunicata</taxon>
        <taxon>Ascidiacea</taxon>
        <taxon>Phlebobranchia</taxon>
        <taxon>Cionidae</taxon>
        <taxon>Ciona</taxon>
    </lineage>
</organism>
<keyword evidence="3 5" id="KW-1133">Transmembrane helix</keyword>
<dbReference type="PANTHER" id="PTHR10671">
    <property type="entry name" value="EPITHELIAL MEMBRANE PROTEIN-RELATED"/>
    <property type="match status" value="1"/>
</dbReference>
<dbReference type="OrthoDB" id="10043517at2759"/>
<dbReference type="KEGG" id="cin:100186803"/>
<evidence type="ECO:0000256" key="1">
    <source>
        <dbReference type="ARBA" id="ARBA00004141"/>
    </source>
</evidence>
<feature type="transmembrane region" description="Helical" evidence="5">
    <location>
        <begin position="95"/>
        <end position="119"/>
    </location>
</feature>
<dbReference type="Proteomes" id="UP000008144">
    <property type="component" value="Unassembled WGS sequence"/>
</dbReference>
<sequence length="159" mass="16531">MRAIAVLSLVVAIFALIISIVAVATPGWLDDGRGVFLSCNGTLSIQTCSNVLGDDKMSFVTSILLLIGIVSIVCGLIFFIVFMKHNKKNFGLSASVIYAIAVAGMVVGGAVFTVGYINQTTVQGGVTNFGYSYYLAWGSAALCIIASVTSCIDSLKGSA</sequence>
<comment type="subcellular location">
    <subcellularLocation>
        <location evidence="1">Membrane</location>
        <topology evidence="1">Multi-pass membrane protein</topology>
    </subcellularLocation>
</comment>
<feature type="transmembrane region" description="Helical" evidence="5">
    <location>
        <begin position="59"/>
        <end position="83"/>
    </location>
</feature>
<keyword evidence="2 5" id="KW-0812">Transmembrane</keyword>
<evidence type="ECO:0000256" key="5">
    <source>
        <dbReference type="SAM" id="Phobius"/>
    </source>
</evidence>
<evidence type="ECO:0000256" key="3">
    <source>
        <dbReference type="ARBA" id="ARBA00022989"/>
    </source>
</evidence>
<accession>F6X545</accession>
<protein>
    <submittedName>
        <fullName evidence="6">Uncharacterized LOC100186803</fullName>
    </submittedName>
</protein>
<evidence type="ECO:0000256" key="4">
    <source>
        <dbReference type="ARBA" id="ARBA00023136"/>
    </source>
</evidence>
<dbReference type="GO" id="GO:0005886">
    <property type="term" value="C:plasma membrane"/>
    <property type="evidence" value="ECO:0000318"/>
    <property type="project" value="GO_Central"/>
</dbReference>
<keyword evidence="7" id="KW-1185">Reference proteome</keyword>
<dbReference type="GeneID" id="100186803"/>
<dbReference type="RefSeq" id="XP_002128949.1">
    <property type="nucleotide sequence ID" value="XM_002128913.5"/>
</dbReference>
<dbReference type="Gene3D" id="1.20.140.150">
    <property type="match status" value="1"/>
</dbReference>